<dbReference type="SUPFAM" id="SSF51735">
    <property type="entry name" value="NAD(P)-binding Rossmann-fold domains"/>
    <property type="match status" value="1"/>
</dbReference>
<organism evidence="1 2">
    <name type="scientific">Ochrobactrum teleogrylli</name>
    <dbReference type="NCBI Taxonomy" id="2479765"/>
    <lineage>
        <taxon>Bacteria</taxon>
        <taxon>Pseudomonadati</taxon>
        <taxon>Pseudomonadota</taxon>
        <taxon>Alphaproteobacteria</taxon>
        <taxon>Hyphomicrobiales</taxon>
        <taxon>Brucellaceae</taxon>
        <taxon>Brucella/Ochrobactrum group</taxon>
        <taxon>Ochrobactrum</taxon>
    </lineage>
</organism>
<protein>
    <submittedName>
        <fullName evidence="1">NmrA family NAD(P)-binding protein</fullName>
    </submittedName>
</protein>
<sequence>MRLQVMEFNQAIITLNIARKSRIDRIVYLSVFAADRVVSMSHFAVKSGAERMLKQMNFNTTILRPTYFMGNEHMIKYVILNHGVCPLYSYSSFASELMSAQQAPGYTHFNLQACPDGAATRWRPHFRISLNHSMTTA</sequence>
<proteinExistence type="predicted"/>
<evidence type="ECO:0000313" key="1">
    <source>
        <dbReference type="EMBL" id="MEJ5902469.1"/>
    </source>
</evidence>
<accession>A0ABD5K1R5</accession>
<dbReference type="EMBL" id="JBBHKQ010000002">
    <property type="protein sequence ID" value="MEJ5902469.1"/>
    <property type="molecule type" value="Genomic_DNA"/>
</dbReference>
<dbReference type="AlphaFoldDB" id="A0ABD5K1R5"/>
<gene>
    <name evidence="1" type="ORF">WIX40_20465</name>
</gene>
<dbReference type="Proteomes" id="UP001362311">
    <property type="component" value="Unassembled WGS sequence"/>
</dbReference>
<dbReference type="InterPro" id="IPR036291">
    <property type="entry name" value="NAD(P)-bd_dom_sf"/>
</dbReference>
<reference evidence="1 2" key="1">
    <citation type="submission" date="2024-03" db="EMBL/GenBank/DDBJ databases">
        <title>Reference genomes for the five species model microbial community.</title>
        <authorList>
            <person name="Padfield D."/>
        </authorList>
    </citation>
    <scope>NUCLEOTIDE SEQUENCE [LARGE SCALE GENOMIC DNA]</scope>
    <source>
        <strain evidence="1 2">AB1</strain>
    </source>
</reference>
<name>A0ABD5K1R5_9HYPH</name>
<dbReference type="Gene3D" id="3.40.50.720">
    <property type="entry name" value="NAD(P)-binding Rossmann-like Domain"/>
    <property type="match status" value="1"/>
</dbReference>
<comment type="caution">
    <text evidence="1">The sequence shown here is derived from an EMBL/GenBank/DDBJ whole genome shotgun (WGS) entry which is preliminary data.</text>
</comment>
<evidence type="ECO:0000313" key="2">
    <source>
        <dbReference type="Proteomes" id="UP001362311"/>
    </source>
</evidence>